<evidence type="ECO:0000313" key="2">
    <source>
        <dbReference type="Proteomes" id="UP000019141"/>
    </source>
</evidence>
<organism evidence="1 2">
    <name type="scientific">Entotheonella factor</name>
    <dbReference type="NCBI Taxonomy" id="1429438"/>
    <lineage>
        <taxon>Bacteria</taxon>
        <taxon>Pseudomonadati</taxon>
        <taxon>Nitrospinota/Tectimicrobiota group</taxon>
        <taxon>Candidatus Tectimicrobiota</taxon>
        <taxon>Candidatus Entotheonellia</taxon>
        <taxon>Candidatus Entotheonellales</taxon>
        <taxon>Candidatus Entotheonellaceae</taxon>
        <taxon>Candidatus Entotheonella</taxon>
    </lineage>
</organism>
<reference evidence="1 2" key="1">
    <citation type="journal article" date="2014" name="Nature">
        <title>An environmental bacterial taxon with a large and distinct metabolic repertoire.</title>
        <authorList>
            <person name="Wilson M.C."/>
            <person name="Mori T."/>
            <person name="Ruckert C."/>
            <person name="Uria A.R."/>
            <person name="Helf M.J."/>
            <person name="Takada K."/>
            <person name="Gernert C."/>
            <person name="Steffens U.A."/>
            <person name="Heycke N."/>
            <person name="Schmitt S."/>
            <person name="Rinke C."/>
            <person name="Helfrich E.J."/>
            <person name="Brachmann A.O."/>
            <person name="Gurgui C."/>
            <person name="Wakimoto T."/>
            <person name="Kracht M."/>
            <person name="Crusemann M."/>
            <person name="Hentschel U."/>
            <person name="Abe I."/>
            <person name="Matsunaga S."/>
            <person name="Kalinowski J."/>
            <person name="Takeyama H."/>
            <person name="Piel J."/>
        </authorList>
    </citation>
    <scope>NUCLEOTIDE SEQUENCE [LARGE SCALE GENOMIC DNA]</scope>
    <source>
        <strain evidence="2">TSY1</strain>
    </source>
</reference>
<dbReference type="EMBL" id="AZHW01000339">
    <property type="protein sequence ID" value="ETX00429.1"/>
    <property type="molecule type" value="Genomic_DNA"/>
</dbReference>
<dbReference type="Proteomes" id="UP000019141">
    <property type="component" value="Unassembled WGS sequence"/>
</dbReference>
<comment type="caution">
    <text evidence="1">The sequence shown here is derived from an EMBL/GenBank/DDBJ whole genome shotgun (WGS) entry which is preliminary data.</text>
</comment>
<gene>
    <name evidence="1" type="ORF">ETSY1_11290</name>
</gene>
<proteinExistence type="predicted"/>
<sequence length="45" mass="5253">MLIMMPMVMQDKSIIEEIQFAKEMWLNNSEDHVQEMLQRPGSGVS</sequence>
<accession>W4LQU3</accession>
<name>W4LQU3_ENTF1</name>
<evidence type="ECO:0000313" key="1">
    <source>
        <dbReference type="EMBL" id="ETX00429.1"/>
    </source>
</evidence>
<keyword evidence="2" id="KW-1185">Reference proteome</keyword>
<dbReference type="AlphaFoldDB" id="W4LQU3"/>
<protein>
    <submittedName>
        <fullName evidence="1">Uncharacterized protein</fullName>
    </submittedName>
</protein>
<dbReference type="HOGENOM" id="CLU_3197435_0_0_7"/>